<evidence type="ECO:0000313" key="1">
    <source>
        <dbReference type="EMBL" id="ABA47004.1"/>
    </source>
</evidence>
<dbReference type="GeneID" id="4239074"/>
<organism evidence="1 2">
    <name type="scientific">Synechococcus phage syn9</name>
    <dbReference type="NCBI Taxonomy" id="382359"/>
    <lineage>
        <taxon>Viruses</taxon>
        <taxon>Duplodnaviria</taxon>
        <taxon>Heunggongvirae</taxon>
        <taxon>Uroviricota</taxon>
        <taxon>Caudoviricetes</taxon>
        <taxon>Pantevenvirales</taxon>
        <taxon>Kyanoviridae</taxon>
        <taxon>Ormenosvirus</taxon>
        <taxon>Ormenosvirus syn9</taxon>
    </lineage>
</organism>
<protein>
    <submittedName>
        <fullName evidence="1">Gp35</fullName>
    </submittedName>
</protein>
<dbReference type="KEGG" id="vg:4239074"/>
<keyword evidence="2" id="KW-1185">Reference proteome</keyword>
<name>Q0QZJ3_BPSYS</name>
<proteinExistence type="predicted"/>
<dbReference type="RefSeq" id="YP_717702.1">
    <property type="nucleotide sequence ID" value="NC_008296.2"/>
</dbReference>
<evidence type="ECO:0000313" key="2">
    <source>
        <dbReference type="Proteomes" id="UP000000909"/>
    </source>
</evidence>
<reference evidence="1 2" key="1">
    <citation type="journal article" date="2007" name="Environ. Microbiol.">
        <title>Genomic and structural analysis of Syn9, a cyanophage infecting marine Prochlorococcus and Synechococcus.</title>
        <authorList>
            <person name="Weigele P.R."/>
            <person name="Pope W.H."/>
            <person name="Pedulla M.L."/>
            <person name="Houtz J.M."/>
            <person name="Smith A.L."/>
            <person name="Conway J.F."/>
            <person name="King J."/>
            <person name="Hatfull G.F."/>
            <person name="Lawrence J.G."/>
            <person name="Hendrix R.W."/>
        </authorList>
    </citation>
    <scope>NUCLEOTIDE SEQUENCE</scope>
</reference>
<accession>Q0QZJ3</accession>
<dbReference type="EMBL" id="DQ149023">
    <property type="protein sequence ID" value="ABA47004.1"/>
    <property type="molecule type" value="Genomic_DNA"/>
</dbReference>
<dbReference type="Proteomes" id="UP000000909">
    <property type="component" value="Segment"/>
</dbReference>
<organismHost>
    <name type="scientific">Synechococcus</name>
    <dbReference type="NCBI Taxonomy" id="1129"/>
</organismHost>
<dbReference type="OrthoDB" id="16214at10239"/>
<sequence length="305" mass="32290">MALTKISGNQISPQTEAIITNLSFLNQTSILTLPSGTTANQPTGISFGTIRYNTDDDAAEIYLADSGQGSPGWTDVGGGGTSLGNNGIIRCNSDTIEENIDIDPATLGDEYTNAFCAGPIEVSQGYEVTVRNGANFYVLGEQPADTSFTNLTVFGTLNTHNGRLDTAAIRENLRSYRASGGDTDVTIDYNNASAVYVSNMSANFAINIANLPTSNIGEGQENNNKAFAFTIMYYNDSLVLPTGVIQIDGGSNFNAVWQGGGAPNASSLQANKYAVVGVALIRHTEYGASSNTTGWKCFLQFNEYG</sequence>